<comment type="similarity">
    <text evidence="3 14">Belongs to the Nth/MutY family.</text>
</comment>
<dbReference type="Pfam" id="PF00633">
    <property type="entry name" value="HHH"/>
    <property type="match status" value="1"/>
</dbReference>
<evidence type="ECO:0000256" key="9">
    <source>
        <dbReference type="ARBA" id="ARBA00022801"/>
    </source>
</evidence>
<evidence type="ECO:0000256" key="10">
    <source>
        <dbReference type="ARBA" id="ARBA00023004"/>
    </source>
</evidence>
<evidence type="ECO:0000256" key="1">
    <source>
        <dbReference type="ARBA" id="ARBA00000843"/>
    </source>
</evidence>
<sequence length="378" mass="41923">MTVLHPDLAAIAASFFSDGPSLGDRVVQWQRVHGRHDLPWQKNRTAYRVWLSEIMLQQTQVTAVIPYYERFLQRFPDVFSLAAAPSEDVMALWAGLGYYTRARNLHRCAQEVVASYQGEFPADPALLQALPGIGRSTAAAISAFSFGTRAAIMDGNVKRVFARVFGIREYPGNKPVEDQLWLLADSLLPQEGMDAYTQGLMDLGATVCTRSKPVCMLCPLQSHCVAHHEQLTADLPVRKPKKAIPRKQVLMPLVMVDGQILLEQRPPTGIWGGLLSLPEIGGMQLADAQPYTPDTAAVKHFAARFAEVQAIRVLPDFEHVFTHFRLQIFPVIAEGARWLPAVSEPRYMVARPEQADALALPAPVKNLLTELVRENTPG</sequence>
<dbReference type="InterPro" id="IPR011257">
    <property type="entry name" value="DNA_glycosylase"/>
</dbReference>
<dbReference type="EC" id="3.2.2.31" evidence="4 14"/>
<dbReference type="EMBL" id="BMYU01000004">
    <property type="protein sequence ID" value="GGX42096.1"/>
    <property type="molecule type" value="Genomic_DNA"/>
</dbReference>
<dbReference type="Proteomes" id="UP000653343">
    <property type="component" value="Unassembled WGS sequence"/>
</dbReference>
<name>A0ABQ2XZG7_9BURK</name>
<evidence type="ECO:0000256" key="5">
    <source>
        <dbReference type="ARBA" id="ARBA00022023"/>
    </source>
</evidence>
<dbReference type="Pfam" id="PF00730">
    <property type="entry name" value="HhH-GPD"/>
    <property type="match status" value="1"/>
</dbReference>
<gene>
    <name evidence="16" type="primary">mutY</name>
    <name evidence="16" type="ORF">GCM10010946_20790</name>
</gene>
<dbReference type="SUPFAM" id="SSF48150">
    <property type="entry name" value="DNA-glycosylase"/>
    <property type="match status" value="1"/>
</dbReference>
<evidence type="ECO:0000256" key="6">
    <source>
        <dbReference type="ARBA" id="ARBA00022485"/>
    </source>
</evidence>
<comment type="catalytic activity">
    <reaction evidence="1 14">
        <text>Hydrolyzes free adenine bases from 7,8-dihydro-8-oxoguanine:adenine mismatched double-stranded DNA, leaving an apurinic site.</text>
        <dbReference type="EC" id="3.2.2.31"/>
    </reaction>
</comment>
<dbReference type="InterPro" id="IPR000445">
    <property type="entry name" value="HhH_motif"/>
</dbReference>
<keyword evidence="10 14" id="KW-0408">Iron</keyword>
<feature type="domain" description="HhH-GPD" evidence="15">
    <location>
        <begin position="55"/>
        <end position="206"/>
    </location>
</feature>
<keyword evidence="9" id="KW-0378">Hydrolase</keyword>
<dbReference type="SUPFAM" id="SSF55811">
    <property type="entry name" value="Nudix"/>
    <property type="match status" value="1"/>
</dbReference>
<dbReference type="InterPro" id="IPR044298">
    <property type="entry name" value="MIG/MutY"/>
</dbReference>
<protein>
    <recommendedName>
        <fullName evidence="5 14">Adenine DNA glycosylase</fullName>
        <ecNumber evidence="4 14">3.2.2.31</ecNumber>
    </recommendedName>
</protein>
<organism evidence="16 17">
    <name type="scientific">Undibacterium squillarum</name>
    <dbReference type="NCBI Taxonomy" id="1131567"/>
    <lineage>
        <taxon>Bacteria</taxon>
        <taxon>Pseudomonadati</taxon>
        <taxon>Pseudomonadota</taxon>
        <taxon>Betaproteobacteria</taxon>
        <taxon>Burkholderiales</taxon>
        <taxon>Oxalobacteraceae</taxon>
        <taxon>Undibacterium</taxon>
    </lineage>
</organism>
<evidence type="ECO:0000256" key="11">
    <source>
        <dbReference type="ARBA" id="ARBA00023014"/>
    </source>
</evidence>
<dbReference type="RefSeq" id="WP_189357108.1">
    <property type="nucleotide sequence ID" value="NZ_BMYU01000004.1"/>
</dbReference>
<evidence type="ECO:0000256" key="7">
    <source>
        <dbReference type="ARBA" id="ARBA00022723"/>
    </source>
</evidence>
<comment type="function">
    <text evidence="2">Adenine glycosylase active on G-A mispairs. MutY also corrects error-prone DNA synthesis past GO lesions which are due to the oxidatively damaged form of guanine: 7,8-dihydro-8-oxoguanine (8-oxo-dGTP).</text>
</comment>
<dbReference type="InterPro" id="IPR005760">
    <property type="entry name" value="A/G_AdeGlyc_MutY"/>
</dbReference>
<dbReference type="Gene3D" id="1.10.1670.10">
    <property type="entry name" value="Helix-hairpin-Helix base-excision DNA repair enzymes (C-terminal)"/>
    <property type="match status" value="1"/>
</dbReference>
<dbReference type="SMART" id="SM00478">
    <property type="entry name" value="ENDO3c"/>
    <property type="match status" value="1"/>
</dbReference>
<evidence type="ECO:0000313" key="17">
    <source>
        <dbReference type="Proteomes" id="UP000653343"/>
    </source>
</evidence>
<dbReference type="Pfam" id="PF14815">
    <property type="entry name" value="NUDIX_4"/>
    <property type="match status" value="1"/>
</dbReference>
<evidence type="ECO:0000259" key="15">
    <source>
        <dbReference type="SMART" id="SM00478"/>
    </source>
</evidence>
<dbReference type="PANTHER" id="PTHR42944:SF1">
    <property type="entry name" value="ADENINE DNA GLYCOSYLASE"/>
    <property type="match status" value="1"/>
</dbReference>
<keyword evidence="13 14" id="KW-0326">Glycosidase</keyword>
<reference evidence="17" key="1">
    <citation type="journal article" date="2019" name="Int. J. Syst. Evol. Microbiol.">
        <title>The Global Catalogue of Microorganisms (GCM) 10K type strain sequencing project: providing services to taxonomists for standard genome sequencing and annotation.</title>
        <authorList>
            <consortium name="The Broad Institute Genomics Platform"/>
            <consortium name="The Broad Institute Genome Sequencing Center for Infectious Disease"/>
            <person name="Wu L."/>
            <person name="Ma J."/>
        </authorList>
    </citation>
    <scope>NUCLEOTIDE SEQUENCE [LARGE SCALE GENOMIC DNA]</scope>
    <source>
        <strain evidence="17">KCTC 23917</strain>
    </source>
</reference>
<evidence type="ECO:0000256" key="13">
    <source>
        <dbReference type="ARBA" id="ARBA00023295"/>
    </source>
</evidence>
<proteinExistence type="inferred from homology"/>
<dbReference type="InterPro" id="IPR029119">
    <property type="entry name" value="MutY_C"/>
</dbReference>
<keyword evidence="6" id="KW-0004">4Fe-4S</keyword>
<keyword evidence="11" id="KW-0411">Iron-sulfur</keyword>
<keyword evidence="12" id="KW-0234">DNA repair</keyword>
<evidence type="ECO:0000256" key="4">
    <source>
        <dbReference type="ARBA" id="ARBA00012045"/>
    </source>
</evidence>
<dbReference type="Gene3D" id="1.10.340.30">
    <property type="entry name" value="Hypothetical protein, domain 2"/>
    <property type="match status" value="1"/>
</dbReference>
<comment type="cofactor">
    <cofactor evidence="14">
        <name>[4Fe-4S] cluster</name>
        <dbReference type="ChEBI" id="CHEBI:49883"/>
    </cofactor>
    <text evidence="14">Binds 1 [4Fe-4S] cluster.</text>
</comment>
<evidence type="ECO:0000313" key="16">
    <source>
        <dbReference type="EMBL" id="GGX42096.1"/>
    </source>
</evidence>
<dbReference type="CDD" id="cd03431">
    <property type="entry name" value="NUDIX_DNA_Glycosylase_C-MutY"/>
    <property type="match status" value="1"/>
</dbReference>
<dbReference type="CDD" id="cd00056">
    <property type="entry name" value="ENDO3c"/>
    <property type="match status" value="1"/>
</dbReference>
<evidence type="ECO:0000256" key="8">
    <source>
        <dbReference type="ARBA" id="ARBA00022763"/>
    </source>
</evidence>
<dbReference type="InterPro" id="IPR003265">
    <property type="entry name" value="HhH-GPD_domain"/>
</dbReference>
<accession>A0ABQ2XZG7</accession>
<comment type="caution">
    <text evidence="16">The sequence shown here is derived from an EMBL/GenBank/DDBJ whole genome shotgun (WGS) entry which is preliminary data.</text>
</comment>
<evidence type="ECO:0000256" key="12">
    <source>
        <dbReference type="ARBA" id="ARBA00023204"/>
    </source>
</evidence>
<keyword evidence="7" id="KW-0479">Metal-binding</keyword>
<keyword evidence="17" id="KW-1185">Reference proteome</keyword>
<evidence type="ECO:0000256" key="3">
    <source>
        <dbReference type="ARBA" id="ARBA00008343"/>
    </source>
</evidence>
<keyword evidence="8 14" id="KW-0227">DNA damage</keyword>
<dbReference type="InterPro" id="IPR023170">
    <property type="entry name" value="HhH_base_excis_C"/>
</dbReference>
<evidence type="ECO:0000256" key="14">
    <source>
        <dbReference type="RuleBase" id="RU365096"/>
    </source>
</evidence>
<evidence type="ECO:0000256" key="2">
    <source>
        <dbReference type="ARBA" id="ARBA00002933"/>
    </source>
</evidence>
<dbReference type="Gene3D" id="3.90.79.10">
    <property type="entry name" value="Nucleoside Triphosphate Pyrophosphohydrolase"/>
    <property type="match status" value="1"/>
</dbReference>
<dbReference type="InterPro" id="IPR015797">
    <property type="entry name" value="NUDIX_hydrolase-like_dom_sf"/>
</dbReference>
<dbReference type="PANTHER" id="PTHR42944">
    <property type="entry name" value="ADENINE DNA GLYCOSYLASE"/>
    <property type="match status" value="1"/>
</dbReference>
<dbReference type="NCBIfam" id="TIGR01084">
    <property type="entry name" value="mutY"/>
    <property type="match status" value="1"/>
</dbReference>